<dbReference type="InterPro" id="IPR036812">
    <property type="entry name" value="NAD(P)_OxRdtase_dom_sf"/>
</dbReference>
<reference evidence="3 4" key="1">
    <citation type="submission" date="2023-08" db="EMBL/GenBank/DDBJ databases">
        <title>Black Yeasts Isolated from many extreme environments.</title>
        <authorList>
            <person name="Coleine C."/>
            <person name="Stajich J.E."/>
            <person name="Selbmann L."/>
        </authorList>
    </citation>
    <scope>NUCLEOTIDE SEQUENCE [LARGE SCALE GENOMIC DNA]</scope>
    <source>
        <strain evidence="3 4">CCFEE 5910</strain>
    </source>
</reference>
<dbReference type="AlphaFoldDB" id="A0AAN7T686"/>
<keyword evidence="1" id="KW-0560">Oxidoreductase</keyword>
<dbReference type="InterPro" id="IPR023210">
    <property type="entry name" value="NADP_OxRdtase_dom"/>
</dbReference>
<proteinExistence type="predicted"/>
<dbReference type="CDD" id="cd19077">
    <property type="entry name" value="AKR_AKR8A1-2"/>
    <property type="match status" value="1"/>
</dbReference>
<dbReference type="InterPro" id="IPR050791">
    <property type="entry name" value="Aldo-Keto_reductase"/>
</dbReference>
<name>A0AAN7T686_9EURO</name>
<organism evidence="3 4">
    <name type="scientific">Lithohypha guttulata</name>
    <dbReference type="NCBI Taxonomy" id="1690604"/>
    <lineage>
        <taxon>Eukaryota</taxon>
        <taxon>Fungi</taxon>
        <taxon>Dikarya</taxon>
        <taxon>Ascomycota</taxon>
        <taxon>Pezizomycotina</taxon>
        <taxon>Eurotiomycetes</taxon>
        <taxon>Chaetothyriomycetidae</taxon>
        <taxon>Chaetothyriales</taxon>
        <taxon>Trichomeriaceae</taxon>
        <taxon>Lithohypha</taxon>
    </lineage>
</organism>
<dbReference type="GO" id="GO:0005737">
    <property type="term" value="C:cytoplasm"/>
    <property type="evidence" value="ECO:0007669"/>
    <property type="project" value="TreeGrafter"/>
</dbReference>
<gene>
    <name evidence="3" type="ORF">LTR05_001389</name>
</gene>
<dbReference type="SUPFAM" id="SSF51430">
    <property type="entry name" value="NAD(P)-linked oxidoreductase"/>
    <property type="match status" value="1"/>
</dbReference>
<evidence type="ECO:0000313" key="4">
    <source>
        <dbReference type="Proteomes" id="UP001309876"/>
    </source>
</evidence>
<accession>A0AAN7T686</accession>
<dbReference type="GO" id="GO:0016491">
    <property type="term" value="F:oxidoreductase activity"/>
    <property type="evidence" value="ECO:0007669"/>
    <property type="project" value="UniProtKB-KW"/>
</dbReference>
<dbReference type="PANTHER" id="PTHR43625">
    <property type="entry name" value="AFLATOXIN B1 ALDEHYDE REDUCTASE"/>
    <property type="match status" value="1"/>
</dbReference>
<evidence type="ECO:0000313" key="3">
    <source>
        <dbReference type="EMBL" id="KAK5091209.1"/>
    </source>
</evidence>
<evidence type="ECO:0000256" key="1">
    <source>
        <dbReference type="ARBA" id="ARBA00023002"/>
    </source>
</evidence>
<dbReference type="Proteomes" id="UP001309876">
    <property type="component" value="Unassembled WGS sequence"/>
</dbReference>
<protein>
    <recommendedName>
        <fullName evidence="2">NADP-dependent oxidoreductase domain-containing protein</fullName>
    </recommendedName>
</protein>
<dbReference type="Gene3D" id="3.20.20.100">
    <property type="entry name" value="NADP-dependent oxidoreductase domain"/>
    <property type="match status" value="1"/>
</dbReference>
<dbReference type="PANTHER" id="PTHR43625:SF78">
    <property type="entry name" value="PYRIDOXAL REDUCTASE-RELATED"/>
    <property type="match status" value="1"/>
</dbReference>
<keyword evidence="4" id="KW-1185">Reference proteome</keyword>
<sequence length="359" mass="39754">MPTQPSILGRQTGPIGFGLMGFTWREQPQAFEKSIQTMKRSLELGYDNINWNAGEFYGTIEKNSLHLLKDYLTQYPDDASKFTLSIKGGGLPGTPMPDASEQNTRRSLDTCLELLKDTSKPVIDIFEMARIDPKRKNRDAHRVIVEYIKAGKVRGLGLSEVSAKTIRETQKQLQEELDYPEGVASVEIELSLWCPDPLQNGILATCAELGIPVFAYSPLARGALTDNPIRSNAEIPENDFRKHLPKFQDDALEANNRITDAVNEIAKKHGATTAQIAIGWVSGQSGRTREVTLEDGSKKTVKLPSVIPIPGATTIARVEENLKEVILNEEEMKELDDLVDKFPTTGDRYAGEVNTLTNG</sequence>
<dbReference type="EMBL" id="JAVRRJ010000001">
    <property type="protein sequence ID" value="KAK5091209.1"/>
    <property type="molecule type" value="Genomic_DNA"/>
</dbReference>
<dbReference type="Pfam" id="PF00248">
    <property type="entry name" value="Aldo_ket_red"/>
    <property type="match status" value="1"/>
</dbReference>
<comment type="caution">
    <text evidence="3">The sequence shown here is derived from an EMBL/GenBank/DDBJ whole genome shotgun (WGS) entry which is preliminary data.</text>
</comment>
<feature type="domain" description="NADP-dependent oxidoreductase" evidence="2">
    <location>
        <begin position="14"/>
        <end position="339"/>
    </location>
</feature>
<evidence type="ECO:0000259" key="2">
    <source>
        <dbReference type="Pfam" id="PF00248"/>
    </source>
</evidence>